<dbReference type="PROSITE" id="PS51375">
    <property type="entry name" value="PPR"/>
    <property type="match status" value="25"/>
</dbReference>
<name>A0A445D3Y0_ARAHY</name>
<dbReference type="Pfam" id="PF01535">
    <property type="entry name" value="PPR"/>
    <property type="match status" value="1"/>
</dbReference>
<feature type="transmembrane region" description="Helical" evidence="9">
    <location>
        <begin position="1561"/>
        <end position="1581"/>
    </location>
</feature>
<feature type="repeat" description="PPR" evidence="8">
    <location>
        <begin position="377"/>
        <end position="411"/>
    </location>
</feature>
<dbReference type="GO" id="GO:0035673">
    <property type="term" value="F:oligopeptide transmembrane transporter activity"/>
    <property type="evidence" value="ECO:0007669"/>
    <property type="project" value="InterPro"/>
</dbReference>
<comment type="caution">
    <text evidence="10">The sequence shown here is derived from an EMBL/GenBank/DDBJ whole genome shotgun (WGS) entry which is preliminary data.</text>
</comment>
<evidence type="ECO:0000256" key="6">
    <source>
        <dbReference type="ARBA" id="ARBA00022989"/>
    </source>
</evidence>
<evidence type="ECO:0000256" key="3">
    <source>
        <dbReference type="ARBA" id="ARBA00022448"/>
    </source>
</evidence>
<evidence type="ECO:0000256" key="5">
    <source>
        <dbReference type="ARBA" id="ARBA00022737"/>
    </source>
</evidence>
<feature type="transmembrane region" description="Helical" evidence="9">
    <location>
        <begin position="1461"/>
        <end position="1481"/>
    </location>
</feature>
<feature type="transmembrane region" description="Helical" evidence="9">
    <location>
        <begin position="81"/>
        <end position="101"/>
    </location>
</feature>
<feature type="repeat" description="PPR" evidence="8">
    <location>
        <begin position="774"/>
        <end position="808"/>
    </location>
</feature>
<dbReference type="Gene3D" id="1.25.40.10">
    <property type="entry name" value="Tetratricopeptide repeat domain"/>
    <property type="match status" value="8"/>
</dbReference>
<feature type="repeat" description="PPR" evidence="8">
    <location>
        <begin position="447"/>
        <end position="481"/>
    </location>
</feature>
<keyword evidence="11" id="KW-1185">Reference proteome</keyword>
<evidence type="ECO:0000313" key="10">
    <source>
        <dbReference type="EMBL" id="RYR57936.1"/>
    </source>
</evidence>
<dbReference type="InterPro" id="IPR011990">
    <property type="entry name" value="TPR-like_helical_dom_sf"/>
</dbReference>
<evidence type="ECO:0000256" key="9">
    <source>
        <dbReference type="SAM" id="Phobius"/>
    </source>
</evidence>
<evidence type="ECO:0000256" key="1">
    <source>
        <dbReference type="ARBA" id="ARBA00004141"/>
    </source>
</evidence>
<comment type="similarity">
    <text evidence="2">Belongs to the YSL (TC 2.A.67.2) family.</text>
</comment>
<dbReference type="NCBIfam" id="TIGR00728">
    <property type="entry name" value="OPT_sfam"/>
    <property type="match status" value="1"/>
</dbReference>
<dbReference type="InterPro" id="IPR004813">
    <property type="entry name" value="OPT"/>
</dbReference>
<evidence type="ECO:0000313" key="11">
    <source>
        <dbReference type="Proteomes" id="UP000289738"/>
    </source>
</evidence>
<feature type="repeat" description="PPR" evidence="8">
    <location>
        <begin position="342"/>
        <end position="376"/>
    </location>
</feature>
<evidence type="ECO:0000256" key="7">
    <source>
        <dbReference type="ARBA" id="ARBA00023136"/>
    </source>
</evidence>
<evidence type="ECO:0000256" key="4">
    <source>
        <dbReference type="ARBA" id="ARBA00022692"/>
    </source>
</evidence>
<feature type="repeat" description="PPR" evidence="8">
    <location>
        <begin position="1019"/>
        <end position="1053"/>
    </location>
</feature>
<dbReference type="InterPro" id="IPR045035">
    <property type="entry name" value="YSL-like"/>
</dbReference>
<feature type="transmembrane region" description="Helical" evidence="9">
    <location>
        <begin position="113"/>
        <end position="139"/>
    </location>
</feature>
<feature type="transmembrane region" description="Helical" evidence="9">
    <location>
        <begin position="1215"/>
        <end position="1236"/>
    </location>
</feature>
<dbReference type="Proteomes" id="UP000289738">
    <property type="component" value="Chromosome A05"/>
</dbReference>
<gene>
    <name evidence="10" type="ORF">Ahy_A05g023607</name>
</gene>
<evidence type="ECO:0000256" key="8">
    <source>
        <dbReference type="PROSITE-ProRule" id="PRU00708"/>
    </source>
</evidence>
<feature type="repeat" description="PPR" evidence="8">
    <location>
        <begin position="914"/>
        <end position="948"/>
    </location>
</feature>
<dbReference type="Pfam" id="PF12854">
    <property type="entry name" value="PPR_1"/>
    <property type="match status" value="2"/>
</dbReference>
<feature type="repeat" description="PPR" evidence="8">
    <location>
        <begin position="844"/>
        <end position="878"/>
    </location>
</feature>
<keyword evidence="4 9" id="KW-0812">Transmembrane</keyword>
<feature type="repeat" description="PPR" evidence="8">
    <location>
        <begin position="984"/>
        <end position="1018"/>
    </location>
</feature>
<keyword evidence="5" id="KW-0677">Repeat</keyword>
<feature type="repeat" description="PPR" evidence="8">
    <location>
        <begin position="949"/>
        <end position="983"/>
    </location>
</feature>
<feature type="transmembrane region" description="Helical" evidence="9">
    <location>
        <begin position="1362"/>
        <end position="1379"/>
    </location>
</feature>
<feature type="transmembrane region" description="Helical" evidence="9">
    <location>
        <begin position="1257"/>
        <end position="1280"/>
    </location>
</feature>
<dbReference type="Pfam" id="PF13041">
    <property type="entry name" value="PPR_2"/>
    <property type="match status" value="10"/>
</dbReference>
<feature type="transmembrane region" description="Helical" evidence="9">
    <location>
        <begin position="1532"/>
        <end position="1552"/>
    </location>
</feature>
<dbReference type="GO" id="GO:0016020">
    <property type="term" value="C:membrane"/>
    <property type="evidence" value="ECO:0007669"/>
    <property type="project" value="UniProtKB-SubCell"/>
</dbReference>
<feature type="transmembrane region" description="Helical" evidence="9">
    <location>
        <begin position="38"/>
        <end position="60"/>
    </location>
</feature>
<proteinExistence type="inferred from homology"/>
<dbReference type="EMBL" id="SDMP01000005">
    <property type="protein sequence ID" value="RYR57936.1"/>
    <property type="molecule type" value="Genomic_DNA"/>
</dbReference>
<feature type="repeat" description="PPR" evidence="8">
    <location>
        <begin position="412"/>
        <end position="446"/>
    </location>
</feature>
<keyword evidence="6 9" id="KW-1133">Transmembrane helix</keyword>
<dbReference type="PANTHER" id="PTHR31645:SF76">
    <property type="entry name" value="METAL-NICOTIANAMINE TRANSPORTER YSL8-RELATED"/>
    <property type="match status" value="1"/>
</dbReference>
<organism evidence="10 11">
    <name type="scientific">Arachis hypogaea</name>
    <name type="common">Peanut</name>
    <dbReference type="NCBI Taxonomy" id="3818"/>
    <lineage>
        <taxon>Eukaryota</taxon>
        <taxon>Viridiplantae</taxon>
        <taxon>Streptophyta</taxon>
        <taxon>Embryophyta</taxon>
        <taxon>Tracheophyta</taxon>
        <taxon>Spermatophyta</taxon>
        <taxon>Magnoliopsida</taxon>
        <taxon>eudicotyledons</taxon>
        <taxon>Gunneridae</taxon>
        <taxon>Pentapetalae</taxon>
        <taxon>rosids</taxon>
        <taxon>fabids</taxon>
        <taxon>Fabales</taxon>
        <taxon>Fabaceae</taxon>
        <taxon>Papilionoideae</taxon>
        <taxon>50 kb inversion clade</taxon>
        <taxon>dalbergioids sensu lato</taxon>
        <taxon>Dalbergieae</taxon>
        <taxon>Pterocarpus clade</taxon>
        <taxon>Arachis</taxon>
    </lineage>
</organism>
<feature type="repeat" description="PPR" evidence="8">
    <location>
        <begin position="307"/>
        <end position="341"/>
    </location>
</feature>
<dbReference type="PANTHER" id="PTHR31645">
    <property type="entry name" value="OLIGOPEPTIDE TRANSPORTER YGL114W-RELATED"/>
    <property type="match status" value="1"/>
</dbReference>
<feature type="repeat" description="PPR" evidence="8">
    <location>
        <begin position="200"/>
        <end position="234"/>
    </location>
</feature>
<sequence>MMNIASTASDLTQDFKTGFLTLASPRSMFVSQVIGTTMGFENCLLLCYALFGYAIVINLIKGLLGKKGRFIPVPMTMAIPFYIGPYFAIEMCVGSLILLVWEKINKVKADTFGAAVASGLICGDGIWTLPASVLALAGIRTPIRMKFLSWATNERQMLSMNPLPCVKDFNLLFGSVAKMKHYTVAISLIKHVFSLGVKSDTFTLSIVVNCLCRLNHTSFAFSVVGMMFKIGLEPDVVTFTAIVNGLCIEGNVDLAIWLADHMDNMGYQSNSRTFGAIINGLCKIDKIPAAIAILRKAETRKCKPSVDVTGYSTIVDSLCKDGLVSEALSLFSEMTTKGLQPDTITYNCLIQGLCTFSRWQEAASLLSERKQKGIMPDTYTFNILVDALCKEGKISSARAILGQMVRMGEEPDVVTYNSMIAGYCLLSQTEEAMKVFHLMIHKGCLPNVRTYTSLIHGWCKIKRINRAIYLLEEMINKGLNLNVVTWTALIDGFCRVGKPIAAKELFFTMHKFGQHPNLPTCRIILDGLFKFHLFSDAISLFREMEKNNLDLDIEIYNVVLDGMCNAGKLNDAFKLFSCLPAKGLKPDVYTYTIMIQGLCREGLVVDAEELLMNMEKDGCLPNSCTYNVFVQGLLRQNDVPNSIVKMKHYTAAISLIKYLFSLRLKSDIYTLNIVINCLCRLNHTHFAFSVVGMTFKIGLEPDVVTFNTIVNGLCIEGNVDYAIWFLDHMDYMGYQPDAHTFGTIINGLCKMGNTPAAIAILRKTETRNRKPSVDVASYSTIVDSLCKDGLVSEALSLFSEMTTKGLQPDTITYNCLIHGLCTFNRWQEAVSLLSERKQKGIMPDTHTFNILVDALCKEGKISSARAILGQMVRMGKEPTVVTYNSMIAGCCFLSEMEEAMKVFDLMVHKGCLPDANTYTTLIHGWCKIKSINRAIYLLEEMINKGLNMNDSTWNTLIGGFCRVGKPLAAKELFFTMHKFGQQPDLLTCGILLDGLFKCHLSSDAISLFREMEKNNLDLNIVTYSLVMNGMCQAGKLNDARELFSCLPAKGLKPDVYTYTIMIQGLCREGLLVNAEELLINMEEDGCLPNSCTYNVFVRGLLRQNDVPKSIKYLQIMKDKGLPNDFRTEKSMAQHRSGDRMVMENGLDSVDHHEHDHDHADDGTIELREEEVSVEKVFQHKLVPSWRNQLTLRAFAVSLALSILFTFIVMKLNLTVGIIPSLNVSAGLLGFFFVKTWTKFLEGSGMLKQPFTRQENTVIQTCVVASSGIAFSGGFGSYLFGMSKRVADQTSDSSDFKDPKLGWMIAFLFVVSFLGLFSVVPLRKIMVIDFKLTYPSGTATAHLINSFHTPQGAKLAKKQVKTLGKFFSFSFLWGFFQWFYTATDQCGFQAFPSLGLKAYQNRFYFDFSATYIGVGMICPYIINISVLLGGILSWGLMWPLIKNREGDWYAKGLGDGSLHGIQGYRVFLAIAMILGDGLYNFFKVLTHTFLGLYTQFRNKRESVLPVADQDSPLPPQQSYDDQRRTQLFLKDQIPTWFAVGGYVAIAAISTATLPHIFHQLRWYYMIVIYLIAPTLAFCNSYGSGLTDWSLASTYGKLAIFTIGAWAGSSHGGVLAGLAACGVMMNIVSTASDLMQDFKTGYLTLASPRSMFVSQVIGTAMGCVVSPCVFWIFYKAFPDLGTPNSEYPAPNAMVFRNMAILGVEGFKSLPKHCLLLCYILFGSAIVINMIKDFLGKRGRYIPLPMAMAIPFYLGPYFAIDMCVGSLILFVWEKLNKAKADAFGPAVASGLICGDGIWTLPSSILALAGVKPPICMKFLSRATNARVDTFLGN</sequence>
<reference evidence="10 11" key="1">
    <citation type="submission" date="2019-01" db="EMBL/GenBank/DDBJ databases">
        <title>Sequencing of cultivated peanut Arachis hypogaea provides insights into genome evolution and oil improvement.</title>
        <authorList>
            <person name="Chen X."/>
        </authorList>
    </citation>
    <scope>NUCLEOTIDE SEQUENCE [LARGE SCALE GENOMIC DNA]</scope>
    <source>
        <strain evidence="11">cv. Fuhuasheng</strain>
        <tissue evidence="10">Leaves</tissue>
    </source>
</reference>
<dbReference type="NCBIfam" id="TIGR00756">
    <property type="entry name" value="PPR"/>
    <property type="match status" value="18"/>
</dbReference>
<feature type="repeat" description="PPR" evidence="8">
    <location>
        <begin position="517"/>
        <end position="551"/>
    </location>
</feature>
<feature type="repeat" description="PPR" evidence="8">
    <location>
        <begin position="1054"/>
        <end position="1088"/>
    </location>
</feature>
<dbReference type="Pfam" id="PF03169">
    <property type="entry name" value="OPT"/>
    <property type="match status" value="3"/>
</dbReference>
<feature type="repeat" description="PPR" evidence="8">
    <location>
        <begin position="235"/>
        <end position="269"/>
    </location>
</feature>
<feature type="transmembrane region" description="Helical" evidence="9">
    <location>
        <begin position="1650"/>
        <end position="1672"/>
    </location>
</feature>
<feature type="repeat" description="PPR" evidence="8">
    <location>
        <begin position="1089"/>
        <end position="1123"/>
    </location>
</feature>
<keyword evidence="3" id="KW-0813">Transport</keyword>
<feature type="transmembrane region" description="Helical" evidence="9">
    <location>
        <begin position="1711"/>
        <end position="1728"/>
    </location>
</feature>
<feature type="repeat" description="PPR" evidence="8">
    <location>
        <begin position="482"/>
        <end position="516"/>
    </location>
</feature>
<feature type="repeat" description="PPR" evidence="8">
    <location>
        <begin position="587"/>
        <end position="621"/>
    </location>
</feature>
<feature type="repeat" description="PPR" evidence="8">
    <location>
        <begin position="737"/>
        <end position="771"/>
    </location>
</feature>
<evidence type="ECO:0000256" key="2">
    <source>
        <dbReference type="ARBA" id="ARBA00010276"/>
    </source>
</evidence>
<feature type="transmembrane region" description="Helical" evidence="9">
    <location>
        <begin position="1419"/>
        <end position="1440"/>
    </location>
</feature>
<feature type="transmembrane region" description="Helical" evidence="9">
    <location>
        <begin position="1300"/>
        <end position="1321"/>
    </location>
</feature>
<feature type="repeat" description="PPR" evidence="8">
    <location>
        <begin position="702"/>
        <end position="736"/>
    </location>
</feature>
<dbReference type="STRING" id="3818.A0A445D3Y0"/>
<comment type="subcellular location">
    <subcellularLocation>
        <location evidence="1">Membrane</location>
        <topology evidence="1">Multi-pass membrane protein</topology>
    </subcellularLocation>
</comment>
<feature type="repeat" description="PPR" evidence="8">
    <location>
        <begin position="879"/>
        <end position="913"/>
    </location>
</feature>
<feature type="repeat" description="PPR" evidence="8">
    <location>
        <begin position="667"/>
        <end position="701"/>
    </location>
</feature>
<dbReference type="InterPro" id="IPR002885">
    <property type="entry name" value="PPR_rpt"/>
</dbReference>
<protein>
    <submittedName>
        <fullName evidence="10">Uncharacterized protein</fullName>
    </submittedName>
</protein>
<keyword evidence="7 9" id="KW-0472">Membrane</keyword>
<feature type="repeat" description="PPR" evidence="8">
    <location>
        <begin position="270"/>
        <end position="304"/>
    </location>
</feature>
<feature type="repeat" description="PPR" evidence="8">
    <location>
        <begin position="552"/>
        <end position="586"/>
    </location>
</feature>
<feature type="transmembrane region" description="Helical" evidence="9">
    <location>
        <begin position="1748"/>
        <end position="1769"/>
    </location>
</feature>
<feature type="repeat" description="PPR" evidence="8">
    <location>
        <begin position="809"/>
        <end position="843"/>
    </location>
</feature>
<accession>A0A445D3Y0</accession>